<keyword evidence="4 6" id="KW-0472">Membrane</keyword>
<evidence type="ECO:0000259" key="8">
    <source>
        <dbReference type="Pfam" id="PF01957"/>
    </source>
</evidence>
<dbReference type="Pfam" id="PF25145">
    <property type="entry name" value="NfeD1b_N"/>
    <property type="match status" value="1"/>
</dbReference>
<feature type="domain" description="NfeD1b N-terminal" evidence="10">
    <location>
        <begin position="74"/>
        <end position="246"/>
    </location>
</feature>
<dbReference type="Proteomes" id="UP000662747">
    <property type="component" value="Chromosome"/>
</dbReference>
<comment type="subcellular location">
    <subcellularLocation>
        <location evidence="1">Membrane</location>
        <topology evidence="1">Multi-pass membrane protein</topology>
    </subcellularLocation>
</comment>
<dbReference type="SUPFAM" id="SSF141322">
    <property type="entry name" value="NfeD domain-like"/>
    <property type="match status" value="1"/>
</dbReference>
<protein>
    <submittedName>
        <fullName evidence="11">Nodulation protein NfeD</fullName>
    </submittedName>
</protein>
<feature type="transmembrane region" description="Helical" evidence="6">
    <location>
        <begin position="307"/>
        <end position="328"/>
    </location>
</feature>
<dbReference type="InterPro" id="IPR012340">
    <property type="entry name" value="NA-bd_OB-fold"/>
</dbReference>
<dbReference type="InterPro" id="IPR029045">
    <property type="entry name" value="ClpP/crotonase-like_dom_sf"/>
</dbReference>
<sequence>MRTRSPSRLHGAALLGVLAVALLAVGTGSARATSEPPGVTAAAQASDTRHAPAPSEPSATAPGAQPTVARCELDGVVDSGSGDYLKDCVARAEAEGHGALLVRLDTPGGSLEATRVIVRSFLASRVPVLVWVGPSGAHAGSAGVFITLASNLAAMAPGTNIGAAHPVVGIEGQDPEAAGGKQLARKVENDAVAFAESIARQRGRNVAWAASSVRASASIPAEKALELRVVEHVASSEAEFLAWADGRRVEVAGGDVVQLATAKARVVTLAPTLSQRTVHALAHPSVVYLLFLVAALGLVVELSHPGALVPGVVGGVAMVLALVASSALPVRTGALLLLLLGAALIIAELFVTSGLLGAAGVVLLAVGGLFLVNRFDPGWFVDRSFRLSWVWVVPTTAVIAGAAAYVAYRGAQTRRLPQQGGDAGLVGEKGTALDSVSPERGEVFVHGERWRATSPAPIRPGAPVVVRRVEGLTLFVDEVKT</sequence>
<evidence type="ECO:0000256" key="6">
    <source>
        <dbReference type="SAM" id="Phobius"/>
    </source>
</evidence>
<dbReference type="RefSeq" id="WP_206722113.1">
    <property type="nucleotide sequence ID" value="NZ_CP071090.1"/>
</dbReference>
<name>A0ABX7NQ14_9BACT</name>
<feature type="region of interest" description="Disordered" evidence="5">
    <location>
        <begin position="30"/>
        <end position="66"/>
    </location>
</feature>
<accession>A0ABX7NQ14</accession>
<dbReference type="InterPro" id="IPR056739">
    <property type="entry name" value="NfeD_membrane"/>
</dbReference>
<keyword evidence="2 6" id="KW-0812">Transmembrane</keyword>
<evidence type="ECO:0000256" key="3">
    <source>
        <dbReference type="ARBA" id="ARBA00022989"/>
    </source>
</evidence>
<dbReference type="InterPro" id="IPR052165">
    <property type="entry name" value="Membrane_assoc_protease"/>
</dbReference>
<organism evidence="11 12">
    <name type="scientific">Pyxidicoccus parkwayensis</name>
    <dbReference type="NCBI Taxonomy" id="2813578"/>
    <lineage>
        <taxon>Bacteria</taxon>
        <taxon>Pseudomonadati</taxon>
        <taxon>Myxococcota</taxon>
        <taxon>Myxococcia</taxon>
        <taxon>Myxococcales</taxon>
        <taxon>Cystobacterineae</taxon>
        <taxon>Myxococcaceae</taxon>
        <taxon>Pyxidicoccus</taxon>
    </lineage>
</organism>
<dbReference type="CDD" id="cd07020">
    <property type="entry name" value="Clp_protease_NfeD_1"/>
    <property type="match status" value="1"/>
</dbReference>
<evidence type="ECO:0000259" key="10">
    <source>
        <dbReference type="Pfam" id="PF25145"/>
    </source>
</evidence>
<evidence type="ECO:0000256" key="7">
    <source>
        <dbReference type="SAM" id="SignalP"/>
    </source>
</evidence>
<reference evidence="11 12" key="1">
    <citation type="submission" date="2021-02" db="EMBL/GenBank/DDBJ databases">
        <title>De Novo genome assembly of isolated myxobacteria.</title>
        <authorList>
            <person name="Stevens D.C."/>
        </authorList>
    </citation>
    <scope>NUCLEOTIDE SEQUENCE [LARGE SCALE GENOMIC DNA]</scope>
    <source>
        <strain evidence="12">SCPEA02</strain>
    </source>
</reference>
<evidence type="ECO:0000256" key="1">
    <source>
        <dbReference type="ARBA" id="ARBA00004141"/>
    </source>
</evidence>
<dbReference type="Pfam" id="PF24961">
    <property type="entry name" value="NfeD_membrane"/>
    <property type="match status" value="1"/>
</dbReference>
<dbReference type="InterPro" id="IPR056738">
    <property type="entry name" value="NfeD1b_N"/>
</dbReference>
<dbReference type="EMBL" id="CP071090">
    <property type="protein sequence ID" value="QSQ20533.1"/>
    <property type="molecule type" value="Genomic_DNA"/>
</dbReference>
<dbReference type="SUPFAM" id="SSF52096">
    <property type="entry name" value="ClpP/crotonase"/>
    <property type="match status" value="1"/>
</dbReference>
<feature type="signal peptide" evidence="7">
    <location>
        <begin position="1"/>
        <end position="32"/>
    </location>
</feature>
<feature type="compositionally biased region" description="Low complexity" evidence="5">
    <location>
        <begin position="51"/>
        <end position="64"/>
    </location>
</feature>
<dbReference type="Pfam" id="PF01957">
    <property type="entry name" value="NfeD"/>
    <property type="match status" value="1"/>
</dbReference>
<feature type="transmembrane region" description="Helical" evidence="6">
    <location>
        <begin position="387"/>
        <end position="408"/>
    </location>
</feature>
<feature type="chain" id="PRO_5045580572" evidence="7">
    <location>
        <begin position="33"/>
        <end position="481"/>
    </location>
</feature>
<proteinExistence type="predicted"/>
<evidence type="ECO:0000256" key="2">
    <source>
        <dbReference type="ARBA" id="ARBA00022692"/>
    </source>
</evidence>
<dbReference type="Gene3D" id="3.90.226.10">
    <property type="entry name" value="2-enoyl-CoA Hydratase, Chain A, domain 1"/>
    <property type="match status" value="1"/>
</dbReference>
<dbReference type="InterPro" id="IPR002810">
    <property type="entry name" value="NfeD-like_C"/>
</dbReference>
<dbReference type="PANTHER" id="PTHR33507:SF4">
    <property type="entry name" value="NODULATION COMPETITIVENESS PROTEIN NFED"/>
    <property type="match status" value="1"/>
</dbReference>
<feature type="transmembrane region" description="Helical" evidence="6">
    <location>
        <begin position="281"/>
        <end position="300"/>
    </location>
</feature>
<evidence type="ECO:0000313" key="12">
    <source>
        <dbReference type="Proteomes" id="UP000662747"/>
    </source>
</evidence>
<evidence type="ECO:0000259" key="9">
    <source>
        <dbReference type="Pfam" id="PF24961"/>
    </source>
</evidence>
<keyword evidence="12" id="KW-1185">Reference proteome</keyword>
<evidence type="ECO:0000313" key="11">
    <source>
        <dbReference type="EMBL" id="QSQ20533.1"/>
    </source>
</evidence>
<evidence type="ECO:0000256" key="4">
    <source>
        <dbReference type="ARBA" id="ARBA00023136"/>
    </source>
</evidence>
<keyword evidence="3 6" id="KW-1133">Transmembrane helix</keyword>
<feature type="domain" description="NfeD-like C-terminal" evidence="8">
    <location>
        <begin position="424"/>
        <end position="477"/>
    </location>
</feature>
<evidence type="ECO:0000256" key="5">
    <source>
        <dbReference type="SAM" id="MobiDB-lite"/>
    </source>
</evidence>
<gene>
    <name evidence="11" type="ORF">JY651_35620</name>
</gene>
<feature type="domain" description="NfeD integral membrane" evidence="9">
    <location>
        <begin position="286"/>
        <end position="409"/>
    </location>
</feature>
<feature type="transmembrane region" description="Helical" evidence="6">
    <location>
        <begin position="334"/>
        <end position="351"/>
    </location>
</feature>
<dbReference type="Gene3D" id="2.40.50.140">
    <property type="entry name" value="Nucleic acid-binding proteins"/>
    <property type="match status" value="1"/>
</dbReference>
<keyword evidence="7" id="KW-0732">Signal</keyword>
<dbReference type="PANTHER" id="PTHR33507">
    <property type="entry name" value="INNER MEMBRANE PROTEIN YBBJ"/>
    <property type="match status" value="1"/>
</dbReference>